<dbReference type="Pfam" id="PF22322">
    <property type="entry name" value="DUF6973"/>
    <property type="match status" value="1"/>
</dbReference>
<proteinExistence type="predicted"/>
<gene>
    <name evidence="2" type="ORF">ACFQZJ_00875</name>
</gene>
<reference evidence="3" key="1">
    <citation type="journal article" date="2019" name="Int. J. Syst. Evol. Microbiol.">
        <title>The Global Catalogue of Microorganisms (GCM) 10K type strain sequencing project: providing services to taxonomists for standard genome sequencing and annotation.</title>
        <authorList>
            <consortium name="The Broad Institute Genomics Platform"/>
            <consortium name="The Broad Institute Genome Sequencing Center for Infectious Disease"/>
            <person name="Wu L."/>
            <person name="Ma J."/>
        </authorList>
    </citation>
    <scope>NUCLEOTIDE SEQUENCE [LARGE SCALE GENOMIC DNA]</scope>
    <source>
        <strain evidence="3">CCUG 61948</strain>
    </source>
</reference>
<protein>
    <submittedName>
        <fullName evidence="2">DUF6973 domain-containing protein</fullName>
    </submittedName>
</protein>
<evidence type="ECO:0000313" key="2">
    <source>
        <dbReference type="EMBL" id="MFD0795996.1"/>
    </source>
</evidence>
<comment type="caution">
    <text evidence="2">The sequence shown here is derived from an EMBL/GenBank/DDBJ whole genome shotgun (WGS) entry which is preliminary data.</text>
</comment>
<sequence>MKVWNTLKRINIKSLWQLIGLSVRNPLFLYPTFLATKECMRISTLHYGREHYRNTPANAFRHAFWNYLIARSCAKWSNNPSKVLQWTKAITDWHENAFVNRELPRLMDLHNNEIGRTIYVYHSAEHFETIIELLRTKTRNALQVKNAEAITLAPDKLVYLYPASNTIE</sequence>
<dbReference type="InterPro" id="IPR054246">
    <property type="entry name" value="DUF6973"/>
</dbReference>
<evidence type="ECO:0000313" key="3">
    <source>
        <dbReference type="Proteomes" id="UP001597012"/>
    </source>
</evidence>
<dbReference type="RefSeq" id="WP_379931667.1">
    <property type="nucleotide sequence ID" value="NZ_JBHTHY010000003.1"/>
</dbReference>
<dbReference type="Proteomes" id="UP001597012">
    <property type="component" value="Unassembled WGS sequence"/>
</dbReference>
<name>A0ABW3AZK9_9FLAO</name>
<keyword evidence="3" id="KW-1185">Reference proteome</keyword>
<dbReference type="EMBL" id="JBHTHY010000003">
    <property type="protein sequence ID" value="MFD0795996.1"/>
    <property type="molecule type" value="Genomic_DNA"/>
</dbReference>
<evidence type="ECO:0000259" key="1">
    <source>
        <dbReference type="Pfam" id="PF22322"/>
    </source>
</evidence>
<organism evidence="2 3">
    <name type="scientific">Maribacter chungangensis</name>
    <dbReference type="NCBI Taxonomy" id="1069117"/>
    <lineage>
        <taxon>Bacteria</taxon>
        <taxon>Pseudomonadati</taxon>
        <taxon>Bacteroidota</taxon>
        <taxon>Flavobacteriia</taxon>
        <taxon>Flavobacteriales</taxon>
        <taxon>Flavobacteriaceae</taxon>
        <taxon>Maribacter</taxon>
    </lineage>
</organism>
<feature type="domain" description="DUF6973" evidence="1">
    <location>
        <begin position="21"/>
        <end position="141"/>
    </location>
</feature>
<accession>A0ABW3AZK9</accession>